<sequence>MEYRLIKGFVIVWIILDNVCLCEYMYPGKSLPTLDDNRISLQCLENFMLLEMDLQDLPKIKPTSLHLRHFSCKPQVTNTRALFRVPFQGCGTTLGVELDHIVYQNVVDNSQQLNGSRIAVRHAPELYYPFVCRYRQKYIVTLKEGQKSDQGSKAGQENRNQTTKDILKNVSSSSSHISPWMHNVIWLTIIFELVRTLLRIVH</sequence>
<accession>A0A2B4RR17</accession>
<dbReference type="Pfam" id="PF23344">
    <property type="entry name" value="ZP-N"/>
    <property type="match status" value="1"/>
</dbReference>
<dbReference type="PROSITE" id="PS51034">
    <property type="entry name" value="ZP_2"/>
    <property type="match status" value="1"/>
</dbReference>
<keyword evidence="3" id="KW-1185">Reference proteome</keyword>
<reference evidence="3" key="1">
    <citation type="journal article" date="2017" name="bioRxiv">
        <title>Comparative analysis of the genomes of Stylophora pistillata and Acropora digitifera provides evidence for extensive differences between species of corals.</title>
        <authorList>
            <person name="Voolstra C.R."/>
            <person name="Li Y."/>
            <person name="Liew Y.J."/>
            <person name="Baumgarten S."/>
            <person name="Zoccola D."/>
            <person name="Flot J.-F."/>
            <person name="Tambutte S."/>
            <person name="Allemand D."/>
            <person name="Aranda M."/>
        </authorList>
    </citation>
    <scope>NUCLEOTIDE SEQUENCE [LARGE SCALE GENOMIC DNA]</scope>
</reference>
<dbReference type="Gene3D" id="2.60.40.3210">
    <property type="entry name" value="Zona pellucida, ZP-N domain"/>
    <property type="match status" value="1"/>
</dbReference>
<evidence type="ECO:0000259" key="1">
    <source>
        <dbReference type="PROSITE" id="PS51034"/>
    </source>
</evidence>
<evidence type="ECO:0000313" key="3">
    <source>
        <dbReference type="Proteomes" id="UP000225706"/>
    </source>
</evidence>
<dbReference type="InterPro" id="IPR055356">
    <property type="entry name" value="ZP-N"/>
</dbReference>
<comment type="caution">
    <text evidence="2">The sequence shown here is derived from an EMBL/GenBank/DDBJ whole genome shotgun (WGS) entry which is preliminary data.</text>
</comment>
<organism evidence="2 3">
    <name type="scientific">Stylophora pistillata</name>
    <name type="common">Smooth cauliflower coral</name>
    <dbReference type="NCBI Taxonomy" id="50429"/>
    <lineage>
        <taxon>Eukaryota</taxon>
        <taxon>Metazoa</taxon>
        <taxon>Cnidaria</taxon>
        <taxon>Anthozoa</taxon>
        <taxon>Hexacorallia</taxon>
        <taxon>Scleractinia</taxon>
        <taxon>Astrocoeniina</taxon>
        <taxon>Pocilloporidae</taxon>
        <taxon>Stylophora</taxon>
    </lineage>
</organism>
<name>A0A2B4RR17_STYPI</name>
<feature type="domain" description="ZP" evidence="1">
    <location>
        <begin position="42"/>
        <end position="202"/>
    </location>
</feature>
<dbReference type="EMBL" id="LSMT01000398">
    <property type="protein sequence ID" value="PFX18682.1"/>
    <property type="molecule type" value="Genomic_DNA"/>
</dbReference>
<dbReference type="Proteomes" id="UP000225706">
    <property type="component" value="Unassembled WGS sequence"/>
</dbReference>
<dbReference type="AlphaFoldDB" id="A0A2B4RR17"/>
<dbReference type="PANTHER" id="PTHR47130">
    <property type="entry name" value="SI:DKEY-19B23.11-RELATED"/>
    <property type="match status" value="1"/>
</dbReference>
<protein>
    <recommendedName>
        <fullName evidence="1">ZP domain-containing protein</fullName>
    </recommendedName>
</protein>
<evidence type="ECO:0000313" key="2">
    <source>
        <dbReference type="EMBL" id="PFX18682.1"/>
    </source>
</evidence>
<dbReference type="OrthoDB" id="9907024at2759"/>
<dbReference type="InterPro" id="IPR001507">
    <property type="entry name" value="ZP_dom"/>
</dbReference>
<dbReference type="PANTHER" id="PTHR47130:SF6">
    <property type="entry name" value="EGG ENVELOPE GLYCOPROTEIN-LIKE PRECURSOR"/>
    <property type="match status" value="1"/>
</dbReference>
<proteinExistence type="predicted"/>
<gene>
    <name evidence="2" type="ORF">AWC38_SpisGene16940</name>
</gene>